<proteinExistence type="predicted"/>
<reference evidence="1" key="1">
    <citation type="submission" date="2009-10" db="EMBL/GenBank/DDBJ databases">
        <title>Complete sequence of chromosome of Methanocaldococcus vulcanius M7.</title>
        <authorList>
            <consortium name="US DOE Joint Genome Institute"/>
            <person name="Lucas S."/>
            <person name="Copeland A."/>
            <person name="Lapidus A."/>
            <person name="Glavina del Rio T."/>
            <person name="Dalin E."/>
            <person name="Tice H."/>
            <person name="Bruce D."/>
            <person name="Goodwin L."/>
            <person name="Pitluck S."/>
            <person name="Lcollab F.I."/>
            <person name="Brettin T."/>
            <person name="Detter J.C."/>
            <person name="Han C."/>
            <person name="Tapia R."/>
            <person name="Kuske C.R."/>
            <person name="Schmutz J."/>
            <person name="Larimer F."/>
            <person name="Land M."/>
            <person name="Hauser L."/>
            <person name="Kyrpides N."/>
            <person name="Ovchinikova G."/>
            <person name="Sieprawska-Lupa M."/>
            <person name="Whitman W.B."/>
            <person name="Woyke T."/>
        </authorList>
    </citation>
    <scope>NUCLEOTIDE SEQUENCE [LARGE SCALE GENOMIC DNA]</scope>
    <source>
        <strain evidence="1">M7</strain>
    </source>
</reference>
<dbReference type="STRING" id="579137.Metvu_1025"/>
<dbReference type="HOGENOM" id="CLU_2766168_0_0_2"/>
<dbReference type="AlphaFoldDB" id="C9RH31"/>
<evidence type="ECO:0000313" key="2">
    <source>
        <dbReference type="Proteomes" id="UP000002063"/>
    </source>
</evidence>
<gene>
    <name evidence="1" type="ordered locus">Metvu_1025</name>
</gene>
<name>C9RH31_METVM</name>
<dbReference type="GeneID" id="8513362"/>
<dbReference type="KEGG" id="mvu:Metvu_1025"/>
<evidence type="ECO:0000313" key="1">
    <source>
        <dbReference type="EMBL" id="ACX72883.1"/>
    </source>
</evidence>
<dbReference type="EMBL" id="CP001787">
    <property type="protein sequence ID" value="ACX72883.1"/>
    <property type="molecule type" value="Genomic_DNA"/>
</dbReference>
<protein>
    <submittedName>
        <fullName evidence="1">Uncharacterized protein</fullName>
    </submittedName>
</protein>
<keyword evidence="2" id="KW-1185">Reference proteome</keyword>
<dbReference type="eggNOG" id="arCOG09567">
    <property type="taxonomic scope" value="Archaea"/>
</dbReference>
<dbReference type="OrthoDB" id="382708at2157"/>
<dbReference type="RefSeq" id="WP_015733103.1">
    <property type="nucleotide sequence ID" value="NC_013407.1"/>
</dbReference>
<sequence>MRKQTKKIIKKSLENKKNKLKKDNMALPWVAKIKNEIESMGHEKYVEDVDKFFKDLKKHGVEKVLFGDV</sequence>
<organism evidence="1 2">
    <name type="scientific">Methanocaldococcus vulcanius (strain ATCC 700851 / DSM 12094 / M7)</name>
    <name type="common">Methanococcus vulcanius</name>
    <dbReference type="NCBI Taxonomy" id="579137"/>
    <lineage>
        <taxon>Archaea</taxon>
        <taxon>Methanobacteriati</taxon>
        <taxon>Methanobacteriota</taxon>
        <taxon>Methanomada group</taxon>
        <taxon>Methanococci</taxon>
        <taxon>Methanococcales</taxon>
        <taxon>Methanocaldococcaceae</taxon>
        <taxon>Methanocaldococcus</taxon>
    </lineage>
</organism>
<dbReference type="Proteomes" id="UP000002063">
    <property type="component" value="Chromosome"/>
</dbReference>
<accession>C9RH31</accession>